<name>A0A419I0J2_9PSEU</name>
<dbReference type="PANTHER" id="PTHR43798:SF33">
    <property type="entry name" value="HYDROLASE, PUTATIVE (AFU_ORTHOLOGUE AFUA_2G14860)-RELATED"/>
    <property type="match status" value="1"/>
</dbReference>
<dbReference type="GO" id="GO:0016787">
    <property type="term" value="F:hydrolase activity"/>
    <property type="evidence" value="ECO:0007669"/>
    <property type="project" value="UniProtKB-KW"/>
</dbReference>
<evidence type="ECO:0000259" key="1">
    <source>
        <dbReference type="Pfam" id="PF12697"/>
    </source>
</evidence>
<keyword evidence="2" id="KW-0378">Hydrolase</keyword>
<dbReference type="Proteomes" id="UP000285112">
    <property type="component" value="Unassembled WGS sequence"/>
</dbReference>
<dbReference type="SUPFAM" id="SSF53474">
    <property type="entry name" value="alpha/beta-Hydrolases"/>
    <property type="match status" value="1"/>
</dbReference>
<comment type="caution">
    <text evidence="2">The sequence shown here is derived from an EMBL/GenBank/DDBJ whole genome shotgun (WGS) entry which is preliminary data.</text>
</comment>
<proteinExistence type="predicted"/>
<dbReference type="AlphaFoldDB" id="A0A419I0J2"/>
<dbReference type="Gene3D" id="3.40.50.1820">
    <property type="entry name" value="alpha/beta hydrolase"/>
    <property type="match status" value="1"/>
</dbReference>
<dbReference type="Pfam" id="PF12697">
    <property type="entry name" value="Abhydrolase_6"/>
    <property type="match status" value="1"/>
</dbReference>
<accession>A0A419I0J2</accession>
<organism evidence="2 3">
    <name type="scientific">Amycolatopsis panacis</name>
    <dbReference type="NCBI Taxonomy" id="2340917"/>
    <lineage>
        <taxon>Bacteria</taxon>
        <taxon>Bacillati</taxon>
        <taxon>Actinomycetota</taxon>
        <taxon>Actinomycetes</taxon>
        <taxon>Pseudonocardiales</taxon>
        <taxon>Pseudonocardiaceae</taxon>
        <taxon>Amycolatopsis</taxon>
    </lineage>
</organism>
<dbReference type="EMBL" id="QZFV01000098">
    <property type="protein sequence ID" value="RJQ83060.1"/>
    <property type="molecule type" value="Genomic_DNA"/>
</dbReference>
<gene>
    <name evidence="2" type="ORF">D5S19_20510</name>
</gene>
<protein>
    <submittedName>
        <fullName evidence="2">Alpha/beta fold hydrolase</fullName>
    </submittedName>
</protein>
<feature type="domain" description="AB hydrolase-1" evidence="1">
    <location>
        <begin position="29"/>
        <end position="286"/>
    </location>
</feature>
<dbReference type="PANTHER" id="PTHR43798">
    <property type="entry name" value="MONOACYLGLYCEROL LIPASE"/>
    <property type="match status" value="1"/>
</dbReference>
<dbReference type="GO" id="GO:0016020">
    <property type="term" value="C:membrane"/>
    <property type="evidence" value="ECO:0007669"/>
    <property type="project" value="TreeGrafter"/>
</dbReference>
<keyword evidence="3" id="KW-1185">Reference proteome</keyword>
<dbReference type="InterPro" id="IPR029058">
    <property type="entry name" value="AB_hydrolase_fold"/>
</dbReference>
<reference evidence="2 3" key="1">
    <citation type="submission" date="2018-09" db="EMBL/GenBank/DDBJ databases">
        <title>YIM PH 21725 draft genome.</title>
        <authorList>
            <person name="Miao C."/>
        </authorList>
    </citation>
    <scope>NUCLEOTIDE SEQUENCE [LARGE SCALE GENOMIC DNA]</scope>
    <source>
        <strain evidence="3">YIM PH21725</strain>
    </source>
</reference>
<dbReference type="InterPro" id="IPR050266">
    <property type="entry name" value="AB_hydrolase_sf"/>
</dbReference>
<dbReference type="InterPro" id="IPR000073">
    <property type="entry name" value="AB_hydrolase_1"/>
</dbReference>
<sequence length="293" mass="31594">MEELPRGTRHRVTGGEMVLHQAGKGGPAVVFLPGGGAVGLHYWNLHRLVAGFTTSVLHDRLGTGWSDPAELPRSGTQVTDDLRELLAAAGVPGPFVLVGHSLGGLYARLYAKRFPGEVTGLVLLDPTHEALLDHLPAEEARQLAEPNPILDYPADQLDGLRATYRMVFGRALADWPPVLRDGLLDRSLSPDGFRAMLLEASSLVPLCDEVRAAGPDPDLPVVLLTAMGEDSFALELTPPGAAERDERKYRIHEDAIAAFPRGKHRRIDDAGHAGLAWLRPDAVADAVHEVLGR</sequence>
<dbReference type="RefSeq" id="WP_120024985.1">
    <property type="nucleotide sequence ID" value="NZ_QZFV01000098.1"/>
</dbReference>
<evidence type="ECO:0000313" key="2">
    <source>
        <dbReference type="EMBL" id="RJQ83060.1"/>
    </source>
</evidence>
<evidence type="ECO:0000313" key="3">
    <source>
        <dbReference type="Proteomes" id="UP000285112"/>
    </source>
</evidence>
<dbReference type="OrthoDB" id="7185741at2"/>